<dbReference type="InterPro" id="IPR050315">
    <property type="entry name" value="FAD-oxidoreductase_2"/>
</dbReference>
<dbReference type="InterPro" id="IPR003953">
    <property type="entry name" value="FAD-dep_OxRdtase_2_FAD-bd"/>
</dbReference>
<dbReference type="NCBIfam" id="TIGR01409">
    <property type="entry name" value="TAT_signal_seq"/>
    <property type="match status" value="1"/>
</dbReference>
<keyword evidence="2" id="KW-0285">Flavoprotein</keyword>
<feature type="domain" description="FAD-dependent oxidoreductase 2 FAD-binding" evidence="5">
    <location>
        <begin position="65"/>
        <end position="496"/>
    </location>
</feature>
<dbReference type="PROSITE" id="PS51318">
    <property type="entry name" value="TAT"/>
    <property type="match status" value="1"/>
</dbReference>
<evidence type="ECO:0000256" key="4">
    <source>
        <dbReference type="ARBA" id="ARBA00023002"/>
    </source>
</evidence>
<dbReference type="GO" id="GO:0008202">
    <property type="term" value="P:steroid metabolic process"/>
    <property type="evidence" value="ECO:0007669"/>
    <property type="project" value="UniProtKB-ARBA"/>
</dbReference>
<dbReference type="SUPFAM" id="SSF51905">
    <property type="entry name" value="FAD/NAD(P)-binding domain"/>
    <property type="match status" value="1"/>
</dbReference>
<dbReference type="GO" id="GO:0033765">
    <property type="term" value="F:steroid dehydrogenase activity, acting on the CH-CH group of donors"/>
    <property type="evidence" value="ECO:0007669"/>
    <property type="project" value="UniProtKB-ARBA"/>
</dbReference>
<proteinExistence type="predicted"/>
<dbReference type="InterPro" id="IPR036188">
    <property type="entry name" value="FAD/NAD-bd_sf"/>
</dbReference>
<organism evidence="6 7">
    <name type="scientific">Slackia equolifaciens</name>
    <dbReference type="NCBI Taxonomy" id="498718"/>
    <lineage>
        <taxon>Bacteria</taxon>
        <taxon>Bacillati</taxon>
        <taxon>Actinomycetota</taxon>
        <taxon>Coriobacteriia</taxon>
        <taxon>Eggerthellales</taxon>
        <taxon>Eggerthellaceae</taxon>
        <taxon>Slackia</taxon>
    </lineage>
</organism>
<evidence type="ECO:0000313" key="6">
    <source>
        <dbReference type="EMBL" id="HJF66665.1"/>
    </source>
</evidence>
<name>A0A9D2UZC7_9ACTN</name>
<dbReference type="InterPro" id="IPR027477">
    <property type="entry name" value="Succ_DH/fumarate_Rdtase_cat_sf"/>
</dbReference>
<sequence length="527" mass="56890">MELELNRRNFLKGALVTGGLIAATGLVGCASSDSGSGDGAAEVANDATQEVTNEEIVPSETMDCDICIVGAGLSGLSACVQAGELGATVVALESTDSTGGGGRVGVEGSFGLGSSMFKEKGIEIDKTEILRDELSQSQQRADATLWLDLMDVAGENIDWLVGQGVEFSGEIDNYHTGKFDVFHWYKNGHCAEGYVPPMTTRAEELGVQFVYQTSAKQLIQDESGKVVGVYAQNEESGEWVQVNAKAVVLATGGIGSNPELVARIGYDADRIGHMFEFAKGDGYQMAMSLGAKDMIPGCCDQNAPMIPALPQGQSNMLFGIEPEIPWVNQDCKRFYAEDIVVSNMSYSNPPKWNQKDYFMIWDQKVLDTFDSWGTDGNDIPALIEEAVQTDNGSVYAADSFAELAEKFGLDGAALEETVSEYNRMCSEGKDELFGKDPQYMQALDTPPYYMARPIWVVFCVVGCIGTDHNAQVITPTFDPIPGLYAIGNDGCMLYRNIYTIDTPGTCSGWGIASGRKAVSHAYENYVK</sequence>
<comment type="caution">
    <text evidence="6">The sequence shown here is derived from an EMBL/GenBank/DDBJ whole genome shotgun (WGS) entry which is preliminary data.</text>
</comment>
<comment type="cofactor">
    <cofactor evidence="1">
        <name>FAD</name>
        <dbReference type="ChEBI" id="CHEBI:57692"/>
    </cofactor>
</comment>
<protein>
    <submittedName>
        <fullName evidence="6">FAD-dependent oxidoreductase</fullName>
    </submittedName>
</protein>
<keyword evidence="4" id="KW-0560">Oxidoreductase</keyword>
<dbReference type="Gene3D" id="3.90.700.10">
    <property type="entry name" value="Succinate dehydrogenase/fumarate reductase flavoprotein, catalytic domain"/>
    <property type="match status" value="1"/>
</dbReference>
<dbReference type="PANTHER" id="PTHR43400:SF10">
    <property type="entry name" value="3-OXOSTEROID 1-DEHYDROGENASE"/>
    <property type="match status" value="1"/>
</dbReference>
<dbReference type="PROSITE" id="PS51257">
    <property type="entry name" value="PROKAR_LIPOPROTEIN"/>
    <property type="match status" value="1"/>
</dbReference>
<dbReference type="PANTHER" id="PTHR43400">
    <property type="entry name" value="FUMARATE REDUCTASE"/>
    <property type="match status" value="1"/>
</dbReference>
<evidence type="ECO:0000256" key="3">
    <source>
        <dbReference type="ARBA" id="ARBA00022827"/>
    </source>
</evidence>
<dbReference type="Pfam" id="PF00890">
    <property type="entry name" value="FAD_binding_2"/>
    <property type="match status" value="1"/>
</dbReference>
<evidence type="ECO:0000256" key="2">
    <source>
        <dbReference type="ARBA" id="ARBA00022630"/>
    </source>
</evidence>
<reference evidence="6" key="2">
    <citation type="submission" date="2021-09" db="EMBL/GenBank/DDBJ databases">
        <authorList>
            <person name="Gilroy R."/>
        </authorList>
    </citation>
    <scope>NUCLEOTIDE SEQUENCE</scope>
    <source>
        <strain evidence="6">ChiGjej6B6-11269</strain>
    </source>
</reference>
<evidence type="ECO:0000313" key="7">
    <source>
        <dbReference type="Proteomes" id="UP000786989"/>
    </source>
</evidence>
<dbReference type="AlphaFoldDB" id="A0A9D2UZC7"/>
<dbReference type="InterPro" id="IPR019546">
    <property type="entry name" value="TAT_signal_bac_arc"/>
</dbReference>
<dbReference type="InterPro" id="IPR006311">
    <property type="entry name" value="TAT_signal"/>
</dbReference>
<keyword evidence="3" id="KW-0274">FAD</keyword>
<dbReference type="Gene3D" id="3.50.50.60">
    <property type="entry name" value="FAD/NAD(P)-binding domain"/>
    <property type="match status" value="1"/>
</dbReference>
<accession>A0A9D2UZC7</accession>
<evidence type="ECO:0000256" key="1">
    <source>
        <dbReference type="ARBA" id="ARBA00001974"/>
    </source>
</evidence>
<reference evidence="6" key="1">
    <citation type="journal article" date="2021" name="PeerJ">
        <title>Extensive microbial diversity within the chicken gut microbiome revealed by metagenomics and culture.</title>
        <authorList>
            <person name="Gilroy R."/>
            <person name="Ravi A."/>
            <person name="Getino M."/>
            <person name="Pursley I."/>
            <person name="Horton D.L."/>
            <person name="Alikhan N.F."/>
            <person name="Baker D."/>
            <person name="Gharbi K."/>
            <person name="Hall N."/>
            <person name="Watson M."/>
            <person name="Adriaenssens E.M."/>
            <person name="Foster-Nyarko E."/>
            <person name="Jarju S."/>
            <person name="Secka A."/>
            <person name="Antonio M."/>
            <person name="Oren A."/>
            <person name="Chaudhuri R.R."/>
            <person name="La Ragione R."/>
            <person name="Hildebrand F."/>
            <person name="Pallen M.J."/>
        </authorList>
    </citation>
    <scope>NUCLEOTIDE SEQUENCE</scope>
    <source>
        <strain evidence="6">ChiGjej6B6-11269</strain>
    </source>
</reference>
<evidence type="ECO:0000259" key="5">
    <source>
        <dbReference type="Pfam" id="PF00890"/>
    </source>
</evidence>
<dbReference type="Proteomes" id="UP000786989">
    <property type="component" value="Unassembled WGS sequence"/>
</dbReference>
<dbReference type="EMBL" id="DYWI01000212">
    <property type="protein sequence ID" value="HJF66665.1"/>
    <property type="molecule type" value="Genomic_DNA"/>
</dbReference>
<gene>
    <name evidence="6" type="ORF">K8U77_11225</name>
</gene>
<dbReference type="SUPFAM" id="SSF56425">
    <property type="entry name" value="Succinate dehydrogenase/fumarate reductase flavoprotein, catalytic domain"/>
    <property type="match status" value="1"/>
</dbReference>